<proteinExistence type="predicted"/>
<protein>
    <submittedName>
        <fullName evidence="1">Uncharacterized protein</fullName>
    </submittedName>
</protein>
<keyword evidence="2" id="KW-1185">Reference proteome</keyword>
<gene>
    <name evidence="1" type="ORF">E2C01_089808</name>
</gene>
<dbReference type="EMBL" id="VSRR010099352">
    <property type="protein sequence ID" value="MPC94630.1"/>
    <property type="molecule type" value="Genomic_DNA"/>
</dbReference>
<sequence>MKEQGVSARASGLHDTGWQQVWVIPGRSSKCPSLRPSYSSVASVPAPAFSSPWRKCCEIRNHPADSRPTKRTGFFRNAGVTKGRGKAKCVLASLL</sequence>
<dbReference type="Proteomes" id="UP000324222">
    <property type="component" value="Unassembled WGS sequence"/>
</dbReference>
<organism evidence="1 2">
    <name type="scientific">Portunus trituberculatus</name>
    <name type="common">Swimming crab</name>
    <name type="synonym">Neptunus trituberculatus</name>
    <dbReference type="NCBI Taxonomy" id="210409"/>
    <lineage>
        <taxon>Eukaryota</taxon>
        <taxon>Metazoa</taxon>
        <taxon>Ecdysozoa</taxon>
        <taxon>Arthropoda</taxon>
        <taxon>Crustacea</taxon>
        <taxon>Multicrustacea</taxon>
        <taxon>Malacostraca</taxon>
        <taxon>Eumalacostraca</taxon>
        <taxon>Eucarida</taxon>
        <taxon>Decapoda</taxon>
        <taxon>Pleocyemata</taxon>
        <taxon>Brachyura</taxon>
        <taxon>Eubrachyura</taxon>
        <taxon>Portunoidea</taxon>
        <taxon>Portunidae</taxon>
        <taxon>Portuninae</taxon>
        <taxon>Portunus</taxon>
    </lineage>
</organism>
<evidence type="ECO:0000313" key="1">
    <source>
        <dbReference type="EMBL" id="MPC94630.1"/>
    </source>
</evidence>
<accession>A0A5B7JD16</accession>
<reference evidence="1 2" key="1">
    <citation type="submission" date="2019-05" db="EMBL/GenBank/DDBJ databases">
        <title>Another draft genome of Portunus trituberculatus and its Hox gene families provides insights of decapod evolution.</title>
        <authorList>
            <person name="Jeong J.-H."/>
            <person name="Song I."/>
            <person name="Kim S."/>
            <person name="Choi T."/>
            <person name="Kim D."/>
            <person name="Ryu S."/>
            <person name="Kim W."/>
        </authorList>
    </citation>
    <scope>NUCLEOTIDE SEQUENCE [LARGE SCALE GENOMIC DNA]</scope>
    <source>
        <tissue evidence="1">Muscle</tissue>
    </source>
</reference>
<name>A0A5B7JD16_PORTR</name>
<evidence type="ECO:0000313" key="2">
    <source>
        <dbReference type="Proteomes" id="UP000324222"/>
    </source>
</evidence>
<comment type="caution">
    <text evidence="1">The sequence shown here is derived from an EMBL/GenBank/DDBJ whole genome shotgun (WGS) entry which is preliminary data.</text>
</comment>
<dbReference type="AlphaFoldDB" id="A0A5B7JD16"/>